<organism evidence="17 18">
    <name type="scientific">Eiseniibacteriota bacterium</name>
    <dbReference type="NCBI Taxonomy" id="2212470"/>
    <lineage>
        <taxon>Bacteria</taxon>
        <taxon>Candidatus Eiseniibacteriota</taxon>
    </lineage>
</organism>
<name>A0A538SEK0_UNCEI</name>
<comment type="subcellular location">
    <subcellularLocation>
        <location evidence="1">Cytoplasm</location>
    </subcellularLocation>
</comment>
<keyword evidence="6" id="KW-0963">Cytoplasm</keyword>
<dbReference type="EC" id="2.5.1.17" evidence="4 15"/>
<dbReference type="NCBIfam" id="TIGR00636">
    <property type="entry name" value="PduO_Nterm"/>
    <property type="match status" value="1"/>
</dbReference>
<keyword evidence="15" id="KW-0169">Cobalamin biosynthesis</keyword>
<dbReference type="Pfam" id="PF01923">
    <property type="entry name" value="Cob_adeno_trans"/>
    <property type="match status" value="1"/>
</dbReference>
<evidence type="ECO:0000256" key="14">
    <source>
        <dbReference type="ARBA" id="ARBA00048692"/>
    </source>
</evidence>
<dbReference type="SUPFAM" id="SSF89028">
    <property type="entry name" value="Cobalamin adenosyltransferase-like"/>
    <property type="match status" value="1"/>
</dbReference>
<evidence type="ECO:0000313" key="17">
    <source>
        <dbReference type="EMBL" id="TMQ49796.1"/>
    </source>
</evidence>
<comment type="pathway">
    <text evidence="2 15">Cofactor biosynthesis; adenosylcobalamin biosynthesis; adenosylcobalamin from cob(II)yrinate a,c-diamide: step 2/7.</text>
</comment>
<dbReference type="GO" id="GO:0009236">
    <property type="term" value="P:cobalamin biosynthetic process"/>
    <property type="evidence" value="ECO:0007669"/>
    <property type="project" value="UniProtKB-UniRule"/>
</dbReference>
<dbReference type="UniPathway" id="UPA00148">
    <property type="reaction ID" value="UER00233"/>
</dbReference>
<dbReference type="InterPro" id="IPR016030">
    <property type="entry name" value="CblAdoTrfase-like"/>
</dbReference>
<dbReference type="InterPro" id="IPR036451">
    <property type="entry name" value="CblAdoTrfase-like_sf"/>
</dbReference>
<dbReference type="GO" id="GO:0008817">
    <property type="term" value="F:corrinoid adenosyltransferase activity"/>
    <property type="evidence" value="ECO:0007669"/>
    <property type="project" value="UniProtKB-UniRule"/>
</dbReference>
<comment type="catalytic activity">
    <reaction evidence="13 15">
        <text>2 cob(II)yrinate a,c diamide + reduced [electron-transfer flavoprotein] + 2 ATP = 2 adenosylcob(III)yrinate a,c-diamide + 2 triphosphate + oxidized [electron-transfer flavoprotein] + 3 H(+)</text>
        <dbReference type="Rhea" id="RHEA:11528"/>
        <dbReference type="Rhea" id="RHEA-COMP:10685"/>
        <dbReference type="Rhea" id="RHEA-COMP:10686"/>
        <dbReference type="ChEBI" id="CHEBI:15378"/>
        <dbReference type="ChEBI" id="CHEBI:18036"/>
        <dbReference type="ChEBI" id="CHEBI:30616"/>
        <dbReference type="ChEBI" id="CHEBI:57692"/>
        <dbReference type="ChEBI" id="CHEBI:58307"/>
        <dbReference type="ChEBI" id="CHEBI:58503"/>
        <dbReference type="ChEBI" id="CHEBI:58537"/>
        <dbReference type="EC" id="2.5.1.17"/>
    </reaction>
</comment>
<gene>
    <name evidence="17" type="ORF">E6K73_09260</name>
</gene>
<evidence type="ECO:0000256" key="11">
    <source>
        <dbReference type="ARBA" id="ARBA00033334"/>
    </source>
</evidence>
<evidence type="ECO:0000256" key="2">
    <source>
        <dbReference type="ARBA" id="ARBA00005121"/>
    </source>
</evidence>
<comment type="catalytic activity">
    <reaction evidence="14 15">
        <text>2 cob(II)alamin + reduced [electron-transfer flavoprotein] + 2 ATP = 2 adenosylcob(III)alamin + 2 triphosphate + oxidized [electron-transfer flavoprotein] + 3 H(+)</text>
        <dbReference type="Rhea" id="RHEA:28671"/>
        <dbReference type="Rhea" id="RHEA-COMP:10685"/>
        <dbReference type="Rhea" id="RHEA-COMP:10686"/>
        <dbReference type="ChEBI" id="CHEBI:15378"/>
        <dbReference type="ChEBI" id="CHEBI:16304"/>
        <dbReference type="ChEBI" id="CHEBI:18036"/>
        <dbReference type="ChEBI" id="CHEBI:18408"/>
        <dbReference type="ChEBI" id="CHEBI:30616"/>
        <dbReference type="ChEBI" id="CHEBI:57692"/>
        <dbReference type="ChEBI" id="CHEBI:58307"/>
        <dbReference type="EC" id="2.5.1.17"/>
    </reaction>
</comment>
<evidence type="ECO:0000256" key="8">
    <source>
        <dbReference type="ARBA" id="ARBA00022741"/>
    </source>
</evidence>
<evidence type="ECO:0000256" key="1">
    <source>
        <dbReference type="ARBA" id="ARBA00004496"/>
    </source>
</evidence>
<evidence type="ECO:0000256" key="15">
    <source>
        <dbReference type="RuleBase" id="RU366026"/>
    </source>
</evidence>
<dbReference type="GO" id="GO:0005737">
    <property type="term" value="C:cytoplasm"/>
    <property type="evidence" value="ECO:0007669"/>
    <property type="project" value="UniProtKB-SubCell"/>
</dbReference>
<dbReference type="Proteomes" id="UP000320184">
    <property type="component" value="Unassembled WGS sequence"/>
</dbReference>
<evidence type="ECO:0000259" key="16">
    <source>
        <dbReference type="Pfam" id="PF01923"/>
    </source>
</evidence>
<dbReference type="Gene3D" id="1.20.1200.10">
    <property type="entry name" value="Cobalamin adenosyltransferase-like"/>
    <property type="match status" value="1"/>
</dbReference>
<accession>A0A538SEK0</accession>
<evidence type="ECO:0000256" key="12">
    <source>
        <dbReference type="ARBA" id="ARBA00033354"/>
    </source>
</evidence>
<reference evidence="17 18" key="1">
    <citation type="journal article" date="2019" name="Nat. Microbiol.">
        <title>Mediterranean grassland soil C-N compound turnover is dependent on rainfall and depth, and is mediated by genomically divergent microorganisms.</title>
        <authorList>
            <person name="Diamond S."/>
            <person name="Andeer P.F."/>
            <person name="Li Z."/>
            <person name="Crits-Christoph A."/>
            <person name="Burstein D."/>
            <person name="Anantharaman K."/>
            <person name="Lane K.R."/>
            <person name="Thomas B.C."/>
            <person name="Pan C."/>
            <person name="Northen T.R."/>
            <person name="Banfield J.F."/>
        </authorList>
    </citation>
    <scope>NUCLEOTIDE SEQUENCE [LARGE SCALE GENOMIC DNA]</scope>
    <source>
        <strain evidence="17">WS_3</strain>
    </source>
</reference>
<evidence type="ECO:0000313" key="18">
    <source>
        <dbReference type="Proteomes" id="UP000320184"/>
    </source>
</evidence>
<dbReference type="InterPro" id="IPR029499">
    <property type="entry name" value="PduO-typ"/>
</dbReference>
<evidence type="ECO:0000256" key="6">
    <source>
        <dbReference type="ARBA" id="ARBA00022490"/>
    </source>
</evidence>
<evidence type="ECO:0000256" key="7">
    <source>
        <dbReference type="ARBA" id="ARBA00022679"/>
    </source>
</evidence>
<comment type="caution">
    <text evidence="17">The sequence shown here is derived from an EMBL/GenBank/DDBJ whole genome shotgun (WGS) entry which is preliminary data.</text>
</comment>
<keyword evidence="7 15" id="KW-0808">Transferase</keyword>
<dbReference type="EMBL" id="VBOT01000115">
    <property type="protein sequence ID" value="TMQ49796.1"/>
    <property type="molecule type" value="Genomic_DNA"/>
</dbReference>
<sequence>MKIYTRTGDDGSTGLLGSGRVLKSAPRVEAYGSVDELNAVLGVARATDSAGWLAAEIEAIQSRLFKLGAELATAEARMLERLERVSDRDVAELEQWIDRLEEELPPLKSFIVPGGSRLAAHLHFARTVCRRAERRAVALREHEPVEPVLVRYLNRLADLLFVMARWCNRREGIAETEWRSGARGPDADPR</sequence>
<evidence type="ECO:0000256" key="3">
    <source>
        <dbReference type="ARBA" id="ARBA00007487"/>
    </source>
</evidence>
<dbReference type="AlphaFoldDB" id="A0A538SEK0"/>
<dbReference type="PANTHER" id="PTHR12213:SF0">
    <property type="entry name" value="CORRINOID ADENOSYLTRANSFERASE MMAB"/>
    <property type="match status" value="1"/>
</dbReference>
<dbReference type="FunFam" id="1.20.1200.10:FF:000003">
    <property type="entry name" value="ATP:cob(I)alamin adenosyltransferase"/>
    <property type="match status" value="1"/>
</dbReference>
<dbReference type="GO" id="GO:0005524">
    <property type="term" value="F:ATP binding"/>
    <property type="evidence" value="ECO:0007669"/>
    <property type="project" value="UniProtKB-UniRule"/>
</dbReference>
<comment type="similarity">
    <text evidence="3 15">Belongs to the Cob(I)alamin adenosyltransferase family.</text>
</comment>
<protein>
    <recommendedName>
        <fullName evidence="5 15">Corrinoid adenosyltransferase</fullName>
        <ecNumber evidence="4 15">2.5.1.17</ecNumber>
    </recommendedName>
    <alternativeName>
        <fullName evidence="10 15">Cob(II)alamin adenosyltransferase</fullName>
    </alternativeName>
    <alternativeName>
        <fullName evidence="12 15">Cob(II)yrinic acid a,c-diamide adenosyltransferase</fullName>
    </alternativeName>
    <alternativeName>
        <fullName evidence="11 15">Cobinamide/cobalamin adenosyltransferase</fullName>
    </alternativeName>
</protein>
<proteinExistence type="inferred from homology"/>
<evidence type="ECO:0000256" key="13">
    <source>
        <dbReference type="ARBA" id="ARBA00048555"/>
    </source>
</evidence>
<keyword evidence="8 15" id="KW-0547">Nucleotide-binding</keyword>
<dbReference type="PANTHER" id="PTHR12213">
    <property type="entry name" value="CORRINOID ADENOSYLTRANSFERASE"/>
    <property type="match status" value="1"/>
</dbReference>
<keyword evidence="9 15" id="KW-0067">ATP-binding</keyword>
<evidence type="ECO:0000256" key="10">
    <source>
        <dbReference type="ARBA" id="ARBA00031529"/>
    </source>
</evidence>
<evidence type="ECO:0000256" key="9">
    <source>
        <dbReference type="ARBA" id="ARBA00022840"/>
    </source>
</evidence>
<evidence type="ECO:0000256" key="4">
    <source>
        <dbReference type="ARBA" id="ARBA00012454"/>
    </source>
</evidence>
<evidence type="ECO:0000256" key="5">
    <source>
        <dbReference type="ARBA" id="ARBA00020963"/>
    </source>
</evidence>
<feature type="domain" description="Cobalamin adenosyltransferase-like" evidence="16">
    <location>
        <begin position="3"/>
        <end position="167"/>
    </location>
</feature>